<feature type="domain" description="Polymerase nucleotidyl transferase" evidence="1">
    <location>
        <begin position="7"/>
        <end position="65"/>
    </location>
</feature>
<dbReference type="InterPro" id="IPR043519">
    <property type="entry name" value="NT_sf"/>
</dbReference>
<dbReference type="Proteomes" id="UP001597120">
    <property type="component" value="Unassembled WGS sequence"/>
</dbReference>
<dbReference type="Pfam" id="PF01909">
    <property type="entry name" value="NTP_transf_2"/>
    <property type="match status" value="1"/>
</dbReference>
<keyword evidence="3" id="KW-1185">Reference proteome</keyword>
<comment type="caution">
    <text evidence="2">The sequence shown here is derived from an EMBL/GenBank/DDBJ whole genome shotgun (WGS) entry which is preliminary data.</text>
</comment>
<evidence type="ECO:0000313" key="3">
    <source>
        <dbReference type="Proteomes" id="UP001597120"/>
    </source>
</evidence>
<proteinExistence type="predicted"/>
<sequence>MEIQAILEEIMKQLKGVPGIVGVVLGGSRAKGTHRPDSDIDIGIYYDEAAGFDVRALALIAAKLDDEHREDLITSLGEWGPWVNGGGWLVVRGYHVDFIFRDVKRVAQVIDDGLSGSVTAHYHAGHPHAFINVMYMGEISICQILADPEYRISALKAKTMPYPKALQDAILRYFMFEASFSLMFAENHADKDDISYVSGCCFRTISCLNQVLFARNEQYCINEKKAVAIADSFALKPDNYKSRIDRAVSLISSDKERIREGVLMLRRLVEETEALLQRSP</sequence>
<dbReference type="CDD" id="cd05403">
    <property type="entry name" value="NT_KNTase_like"/>
    <property type="match status" value="1"/>
</dbReference>
<dbReference type="RefSeq" id="WP_379287845.1">
    <property type="nucleotide sequence ID" value="NZ_JBHTIU010000030.1"/>
</dbReference>
<dbReference type="InterPro" id="IPR002934">
    <property type="entry name" value="Polymerase_NTP_transf_dom"/>
</dbReference>
<evidence type="ECO:0000259" key="1">
    <source>
        <dbReference type="Pfam" id="PF01909"/>
    </source>
</evidence>
<dbReference type="SUPFAM" id="SSF81301">
    <property type="entry name" value="Nucleotidyltransferase"/>
    <property type="match status" value="1"/>
</dbReference>
<protein>
    <submittedName>
        <fullName evidence="2">Nucleotidyltransferase domain-containing protein</fullName>
    </submittedName>
</protein>
<organism evidence="2 3">
    <name type="scientific">Paenibacillus residui</name>
    <dbReference type="NCBI Taxonomy" id="629724"/>
    <lineage>
        <taxon>Bacteria</taxon>
        <taxon>Bacillati</taxon>
        <taxon>Bacillota</taxon>
        <taxon>Bacilli</taxon>
        <taxon>Bacillales</taxon>
        <taxon>Paenibacillaceae</taxon>
        <taxon>Paenibacillus</taxon>
    </lineage>
</organism>
<accession>A0ABW3D822</accession>
<name>A0ABW3D822_9BACL</name>
<gene>
    <name evidence="2" type="ORF">ACFQ03_09890</name>
</gene>
<evidence type="ECO:0000313" key="2">
    <source>
        <dbReference type="EMBL" id="MFD0869461.1"/>
    </source>
</evidence>
<dbReference type="Gene3D" id="3.30.460.10">
    <property type="entry name" value="Beta Polymerase, domain 2"/>
    <property type="match status" value="1"/>
</dbReference>
<dbReference type="EMBL" id="JBHTIU010000030">
    <property type="protein sequence ID" value="MFD0869461.1"/>
    <property type="molecule type" value="Genomic_DNA"/>
</dbReference>
<reference evidence="3" key="1">
    <citation type="journal article" date="2019" name="Int. J. Syst. Evol. Microbiol.">
        <title>The Global Catalogue of Microorganisms (GCM) 10K type strain sequencing project: providing services to taxonomists for standard genome sequencing and annotation.</title>
        <authorList>
            <consortium name="The Broad Institute Genomics Platform"/>
            <consortium name="The Broad Institute Genome Sequencing Center for Infectious Disease"/>
            <person name="Wu L."/>
            <person name="Ma J."/>
        </authorList>
    </citation>
    <scope>NUCLEOTIDE SEQUENCE [LARGE SCALE GENOMIC DNA]</scope>
    <source>
        <strain evidence="3">CCUG 57263</strain>
    </source>
</reference>